<keyword evidence="10" id="KW-1185">Reference proteome</keyword>
<protein>
    <submittedName>
        <fullName evidence="11 12">Facilitated trehalose transporter Tret1-like</fullName>
    </submittedName>
</protein>
<dbReference type="PROSITE" id="PS00216">
    <property type="entry name" value="SUGAR_TRANSPORT_1"/>
    <property type="match status" value="1"/>
</dbReference>
<evidence type="ECO:0000256" key="8">
    <source>
        <dbReference type="SAM" id="Phobius"/>
    </source>
</evidence>
<gene>
    <name evidence="11 12 13" type="primary">LOC114253394</name>
</gene>
<feature type="transmembrane region" description="Helical" evidence="8">
    <location>
        <begin position="314"/>
        <end position="335"/>
    </location>
</feature>
<keyword evidence="4" id="KW-0762">Sugar transport</keyword>
<dbReference type="InterPro" id="IPR036259">
    <property type="entry name" value="MFS_trans_sf"/>
</dbReference>
<dbReference type="GO" id="GO:0022857">
    <property type="term" value="F:transmembrane transporter activity"/>
    <property type="evidence" value="ECO:0007669"/>
    <property type="project" value="InterPro"/>
</dbReference>
<feature type="transmembrane region" description="Helical" evidence="8">
    <location>
        <begin position="355"/>
        <end position="375"/>
    </location>
</feature>
<keyword evidence="7 8" id="KW-0472">Membrane</keyword>
<evidence type="ECO:0000259" key="9">
    <source>
        <dbReference type="PROSITE" id="PS50850"/>
    </source>
</evidence>
<organism evidence="10 12">
    <name type="scientific">Bombyx mandarina</name>
    <name type="common">Wild silk moth</name>
    <name type="synonym">Wild silkworm</name>
    <dbReference type="NCBI Taxonomy" id="7092"/>
    <lineage>
        <taxon>Eukaryota</taxon>
        <taxon>Metazoa</taxon>
        <taxon>Ecdysozoa</taxon>
        <taxon>Arthropoda</taxon>
        <taxon>Hexapoda</taxon>
        <taxon>Insecta</taxon>
        <taxon>Pterygota</taxon>
        <taxon>Neoptera</taxon>
        <taxon>Endopterygota</taxon>
        <taxon>Lepidoptera</taxon>
        <taxon>Glossata</taxon>
        <taxon>Ditrysia</taxon>
        <taxon>Bombycoidea</taxon>
        <taxon>Bombycidae</taxon>
        <taxon>Bombycinae</taxon>
        <taxon>Bombyx</taxon>
    </lineage>
</organism>
<comment type="subcellular location">
    <subcellularLocation>
        <location evidence="1">Cell membrane</location>
        <topology evidence="1">Multi-pass membrane protein</topology>
    </subcellularLocation>
</comment>
<dbReference type="RefSeq" id="XP_028044062.1">
    <property type="nucleotide sequence ID" value="XM_028188261.1"/>
</dbReference>
<keyword evidence="6 8" id="KW-1133">Transmembrane helix</keyword>
<dbReference type="PANTHER" id="PTHR48021">
    <property type="match status" value="1"/>
</dbReference>
<evidence type="ECO:0000256" key="2">
    <source>
        <dbReference type="ARBA" id="ARBA00022448"/>
    </source>
</evidence>
<feature type="transmembrane region" description="Helical" evidence="8">
    <location>
        <begin position="171"/>
        <end position="191"/>
    </location>
</feature>
<dbReference type="SUPFAM" id="SSF103473">
    <property type="entry name" value="MFS general substrate transporter"/>
    <property type="match status" value="1"/>
</dbReference>
<proteinExistence type="predicted"/>
<dbReference type="GeneID" id="114253394"/>
<evidence type="ECO:0000256" key="5">
    <source>
        <dbReference type="ARBA" id="ARBA00022692"/>
    </source>
</evidence>
<feature type="transmembrane region" description="Helical" evidence="8">
    <location>
        <begin position="79"/>
        <end position="103"/>
    </location>
</feature>
<dbReference type="Proteomes" id="UP000504629">
    <property type="component" value="Unplaced"/>
</dbReference>
<evidence type="ECO:0000313" key="12">
    <source>
        <dbReference type="RefSeq" id="XP_028044061.1"/>
    </source>
</evidence>
<dbReference type="PROSITE" id="PS51257">
    <property type="entry name" value="PROKAR_LIPOPROTEIN"/>
    <property type="match status" value="1"/>
</dbReference>
<feature type="transmembrane region" description="Helical" evidence="8">
    <location>
        <begin position="287"/>
        <end position="307"/>
    </location>
</feature>
<reference evidence="11 12" key="1">
    <citation type="submission" date="2025-04" db="UniProtKB">
        <authorList>
            <consortium name="RefSeq"/>
        </authorList>
    </citation>
    <scope>IDENTIFICATION</scope>
    <source>
        <tissue evidence="11 12">Silk gland</tissue>
    </source>
</reference>
<evidence type="ECO:0000256" key="6">
    <source>
        <dbReference type="ARBA" id="ARBA00022989"/>
    </source>
</evidence>
<feature type="transmembrane region" description="Helical" evidence="8">
    <location>
        <begin position="417"/>
        <end position="439"/>
    </location>
</feature>
<feature type="transmembrane region" description="Helical" evidence="8">
    <location>
        <begin position="148"/>
        <end position="165"/>
    </location>
</feature>
<evidence type="ECO:0000313" key="13">
    <source>
        <dbReference type="RefSeq" id="XP_028044062.1"/>
    </source>
</evidence>
<feature type="transmembrane region" description="Helical" evidence="8">
    <location>
        <begin position="51"/>
        <end position="72"/>
    </location>
</feature>
<keyword evidence="2" id="KW-0813">Transport</keyword>
<dbReference type="AlphaFoldDB" id="A0A6J2KP15"/>
<dbReference type="InterPro" id="IPR020846">
    <property type="entry name" value="MFS_dom"/>
</dbReference>
<keyword evidence="3" id="KW-1003">Cell membrane</keyword>
<dbReference type="Gene3D" id="1.20.1250.20">
    <property type="entry name" value="MFS general substrate transporter like domains"/>
    <property type="match status" value="1"/>
</dbReference>
<feature type="transmembrane region" description="Helical" evidence="8">
    <location>
        <begin position="248"/>
        <end position="267"/>
    </location>
</feature>
<dbReference type="RefSeq" id="XP_028044060.1">
    <property type="nucleotide sequence ID" value="XM_028188259.1"/>
</dbReference>
<evidence type="ECO:0000256" key="1">
    <source>
        <dbReference type="ARBA" id="ARBA00004651"/>
    </source>
</evidence>
<feature type="transmembrane region" description="Helical" evidence="8">
    <location>
        <begin position="109"/>
        <end position="127"/>
    </location>
</feature>
<dbReference type="InterPro" id="IPR005828">
    <property type="entry name" value="MFS_sugar_transport-like"/>
</dbReference>
<dbReference type="InterPro" id="IPR050549">
    <property type="entry name" value="MFS_Trehalose_Transporter"/>
</dbReference>
<dbReference type="PROSITE" id="PS50850">
    <property type="entry name" value="MFS"/>
    <property type="match status" value="1"/>
</dbReference>
<feature type="domain" description="Major facilitator superfamily (MFS) profile" evidence="9">
    <location>
        <begin position="7"/>
        <end position="443"/>
    </location>
</feature>
<evidence type="ECO:0000256" key="3">
    <source>
        <dbReference type="ARBA" id="ARBA00022475"/>
    </source>
</evidence>
<dbReference type="OrthoDB" id="4142200at2759"/>
<feature type="transmembrane region" description="Helical" evidence="8">
    <location>
        <begin position="387"/>
        <end position="405"/>
    </location>
</feature>
<evidence type="ECO:0000313" key="11">
    <source>
        <dbReference type="RefSeq" id="XP_028044060.1"/>
    </source>
</evidence>
<sequence length="491" mass="54290">MESNRKVQYLAAFSVSLAFLAVGACSAWPTPVLLKFHNNKTSVVISNTEISWMLGLNPIGFLIGSFTARFVIDKFGRRYTLLASMVPVVVGTVIAVSVTRGWMLMMTQFLWSFGTAILCTVQGIYFAEIADKDIRGTLSLSTRYMFNLGNLLVIGAGPFITYQTLNLCLLFIPLTFLIASFWIPETPYYYLKEDRVNEARKVLMQLRGIKDEKELDSQLALIEMNVKEDMTKSSSVKQLFSGAKYRKAIVIVSGLKITSIFTGTVTIRQYFGRILQEGRIPKEMEGTVFIVFGAVGFLTAIVASVLVDRLGRRPLLIGSYIVTGVCLAAIGIYFFLQDAVLVDNAAMSPYGYLPFIGILLVTVSSTIGFNSIVNFMPAELFPLNVKAIAMSLNGILSGVLGFAIAKSYQDIKDLCGIYTVFWIFTVFSCAGGVFCYYLVPETKGKGLAEIQEMLQSPWLELRTCDGTAKFKIGDNKDSEEERASLTEVTII</sequence>
<dbReference type="InterPro" id="IPR005829">
    <property type="entry name" value="Sugar_transporter_CS"/>
</dbReference>
<dbReference type="Pfam" id="PF00083">
    <property type="entry name" value="Sugar_tr"/>
    <property type="match status" value="1"/>
</dbReference>
<name>A0A6J2KP15_BOMMA</name>
<accession>A0A6J2KP15</accession>
<dbReference type="KEGG" id="bman:114253394"/>
<evidence type="ECO:0000256" key="7">
    <source>
        <dbReference type="ARBA" id="ARBA00023136"/>
    </source>
</evidence>
<dbReference type="FunFam" id="1.20.1250.20:FF:000218">
    <property type="entry name" value="facilitated trehalose transporter Tret1"/>
    <property type="match status" value="1"/>
</dbReference>
<evidence type="ECO:0000256" key="4">
    <source>
        <dbReference type="ARBA" id="ARBA00022597"/>
    </source>
</evidence>
<dbReference type="RefSeq" id="XP_028044061.1">
    <property type="nucleotide sequence ID" value="XM_028188260.1"/>
</dbReference>
<keyword evidence="5 8" id="KW-0812">Transmembrane</keyword>
<dbReference type="GO" id="GO:0005886">
    <property type="term" value="C:plasma membrane"/>
    <property type="evidence" value="ECO:0007669"/>
    <property type="project" value="UniProtKB-SubCell"/>
</dbReference>
<evidence type="ECO:0000313" key="10">
    <source>
        <dbReference type="Proteomes" id="UP000504629"/>
    </source>
</evidence>
<dbReference type="PANTHER" id="PTHR48021:SF1">
    <property type="entry name" value="GH07001P-RELATED"/>
    <property type="match status" value="1"/>
</dbReference>